<keyword evidence="2" id="KW-0812">Transmembrane</keyword>
<keyword evidence="2" id="KW-0472">Membrane</keyword>
<accession>A0A212QQ03</accession>
<feature type="compositionally biased region" description="Gly residues" evidence="1">
    <location>
        <begin position="438"/>
        <end position="447"/>
    </location>
</feature>
<feature type="region of interest" description="Disordered" evidence="1">
    <location>
        <begin position="253"/>
        <end position="285"/>
    </location>
</feature>
<gene>
    <name evidence="3" type="ORF">SAMN02746019_00003290</name>
</gene>
<dbReference type="EMBL" id="FYEK01000015">
    <property type="protein sequence ID" value="SNB61533.1"/>
    <property type="molecule type" value="Genomic_DNA"/>
</dbReference>
<proteinExistence type="predicted"/>
<feature type="region of interest" description="Disordered" evidence="1">
    <location>
        <begin position="435"/>
        <end position="459"/>
    </location>
</feature>
<keyword evidence="2" id="KW-1133">Transmembrane helix</keyword>
<evidence type="ECO:0008006" key="5">
    <source>
        <dbReference type="Google" id="ProtNLM"/>
    </source>
</evidence>
<dbReference type="InParanoid" id="A0A212QQ03"/>
<feature type="transmembrane region" description="Helical" evidence="2">
    <location>
        <begin position="6"/>
        <end position="29"/>
    </location>
</feature>
<sequence>MELLLRVAIVFAAGLPGLLLIPLLIGACLIGAWRGERIGEILGLGCGLGLLMEGAIAAFMLVQASNFVARMYQVRWGEALGFLLRALFFPHARTPVGHARDGDLTAATRTSPLVRIGGPGTLVVHESCLVLLERGGVFVRLIGPGEHRLRPFERPALVLDLRPQIRRRQVNAWTQDGLPVQARLELGARLRWEPGDAAGEARLIRMAYALDTGSRDRGYGVDWAGELADEARNRLARRLGTLWFDELWSPYTSPEGAQAQPPRFAGEPAEQRNTRGIPERPPEDAPIPVRWEQIREEIRAELEEQAARWNAQILHFAFTPPMPRPEVEPLIRQAWLEHWQVPWRGWVVHMQSRAVREQLRQRELARAMGQRELLEAITAVVREEWSAEDPQRGLHRLLLRLVELVQHWAQPEMALLTPKELLELFHHLQRIIQSPQGDTGGASGGAGASPAFPSDSDLE</sequence>
<evidence type="ECO:0000313" key="3">
    <source>
        <dbReference type="EMBL" id="SNB61533.1"/>
    </source>
</evidence>
<reference evidence="4" key="1">
    <citation type="submission" date="2017-06" db="EMBL/GenBank/DDBJ databases">
        <authorList>
            <person name="Varghese N."/>
            <person name="Submissions S."/>
        </authorList>
    </citation>
    <scope>NUCLEOTIDE SEQUENCE [LARGE SCALE GENOMIC DNA]</scope>
    <source>
        <strain evidence="4">JAD2</strain>
    </source>
</reference>
<evidence type="ECO:0000256" key="1">
    <source>
        <dbReference type="SAM" id="MobiDB-lite"/>
    </source>
</evidence>
<organism evidence="3 4">
    <name type="scientific">Thermoflexus hugenholtzii JAD2</name>
    <dbReference type="NCBI Taxonomy" id="877466"/>
    <lineage>
        <taxon>Bacteria</taxon>
        <taxon>Bacillati</taxon>
        <taxon>Chloroflexota</taxon>
        <taxon>Thermoflexia</taxon>
        <taxon>Thermoflexales</taxon>
        <taxon>Thermoflexaceae</taxon>
        <taxon>Thermoflexus</taxon>
    </lineage>
</organism>
<protein>
    <recommendedName>
        <fullName evidence="5">Band 7 domain-containing protein</fullName>
    </recommendedName>
</protein>
<feature type="compositionally biased region" description="Basic and acidic residues" evidence="1">
    <location>
        <begin position="269"/>
        <end position="283"/>
    </location>
</feature>
<dbReference type="AlphaFoldDB" id="A0A212QQ03"/>
<name>A0A212QQ03_9CHLR</name>
<dbReference type="Proteomes" id="UP000197025">
    <property type="component" value="Unassembled WGS sequence"/>
</dbReference>
<evidence type="ECO:0000256" key="2">
    <source>
        <dbReference type="SAM" id="Phobius"/>
    </source>
</evidence>
<feature type="transmembrane region" description="Helical" evidence="2">
    <location>
        <begin position="41"/>
        <end position="62"/>
    </location>
</feature>
<dbReference type="PROSITE" id="PS51257">
    <property type="entry name" value="PROKAR_LIPOPROTEIN"/>
    <property type="match status" value="1"/>
</dbReference>
<keyword evidence="4" id="KW-1185">Reference proteome</keyword>
<feature type="compositionally biased region" description="Low complexity" evidence="1">
    <location>
        <begin position="448"/>
        <end position="459"/>
    </location>
</feature>
<evidence type="ECO:0000313" key="4">
    <source>
        <dbReference type="Proteomes" id="UP000197025"/>
    </source>
</evidence>